<proteinExistence type="predicted"/>
<keyword evidence="3" id="KW-1185">Reference proteome</keyword>
<gene>
    <name evidence="2" type="ORF">DSTB1V02_LOCUS11512</name>
</gene>
<dbReference type="AlphaFoldDB" id="A0A7R9ACZ2"/>
<accession>A0A7R9ACZ2</accession>
<feature type="compositionally biased region" description="Basic and acidic residues" evidence="1">
    <location>
        <begin position="9"/>
        <end position="21"/>
    </location>
</feature>
<feature type="region of interest" description="Disordered" evidence="1">
    <location>
        <begin position="1"/>
        <end position="21"/>
    </location>
</feature>
<protein>
    <submittedName>
        <fullName evidence="2">Uncharacterized protein</fullName>
    </submittedName>
</protein>
<reference evidence="2" key="1">
    <citation type="submission" date="2020-11" db="EMBL/GenBank/DDBJ databases">
        <authorList>
            <person name="Tran Van P."/>
        </authorList>
    </citation>
    <scope>NUCLEOTIDE SEQUENCE</scope>
</reference>
<dbReference type="EMBL" id="LR903308">
    <property type="protein sequence ID" value="CAD7251750.1"/>
    <property type="molecule type" value="Genomic_DNA"/>
</dbReference>
<dbReference type="Proteomes" id="UP000677054">
    <property type="component" value="Unassembled WGS sequence"/>
</dbReference>
<evidence type="ECO:0000313" key="2">
    <source>
        <dbReference type="EMBL" id="CAD7251750.1"/>
    </source>
</evidence>
<evidence type="ECO:0000256" key="1">
    <source>
        <dbReference type="SAM" id="MobiDB-lite"/>
    </source>
</evidence>
<dbReference type="EMBL" id="CAJPEV010003791">
    <property type="protein sequence ID" value="CAG0900549.1"/>
    <property type="molecule type" value="Genomic_DNA"/>
</dbReference>
<sequence>MYLAKSLPMKRERAEGDGEGSKLFHRLGSIRSSLRLDSASSSSSRRMGAEMLDAERALTSHLVMQETLRVQAREGKGDPDLIP</sequence>
<evidence type="ECO:0000313" key="3">
    <source>
        <dbReference type="Proteomes" id="UP000677054"/>
    </source>
</evidence>
<organism evidence="2">
    <name type="scientific">Darwinula stevensoni</name>
    <dbReference type="NCBI Taxonomy" id="69355"/>
    <lineage>
        <taxon>Eukaryota</taxon>
        <taxon>Metazoa</taxon>
        <taxon>Ecdysozoa</taxon>
        <taxon>Arthropoda</taxon>
        <taxon>Crustacea</taxon>
        <taxon>Oligostraca</taxon>
        <taxon>Ostracoda</taxon>
        <taxon>Podocopa</taxon>
        <taxon>Podocopida</taxon>
        <taxon>Darwinulocopina</taxon>
        <taxon>Darwinuloidea</taxon>
        <taxon>Darwinulidae</taxon>
        <taxon>Darwinula</taxon>
    </lineage>
</organism>
<name>A0A7R9ACZ2_9CRUS</name>